<feature type="binding site" evidence="19">
    <location>
        <begin position="48"/>
        <end position="51"/>
    </location>
    <ligand>
        <name>GTP</name>
        <dbReference type="ChEBI" id="CHEBI:37565"/>
    </ligand>
</feature>
<evidence type="ECO:0000256" key="9">
    <source>
        <dbReference type="ARBA" id="ARBA00012523"/>
    </source>
</evidence>
<dbReference type="PANTHER" id="PTHR34848">
    <property type="match status" value="1"/>
</dbReference>
<keyword evidence="13 20" id="KW-0418">Kinase</keyword>
<dbReference type="GO" id="GO:0005525">
    <property type="term" value="F:GTP binding"/>
    <property type="evidence" value="ECO:0007669"/>
    <property type="project" value="UniProtKB-KW"/>
</dbReference>
<dbReference type="UniPathway" id="UPA00148">
    <property type="reaction ID" value="UER00236"/>
</dbReference>
<dbReference type="GO" id="GO:0009236">
    <property type="term" value="P:cobalamin biosynthetic process"/>
    <property type="evidence" value="ECO:0007669"/>
    <property type="project" value="UniProtKB-UniPathway"/>
</dbReference>
<evidence type="ECO:0000256" key="17">
    <source>
        <dbReference type="ARBA" id="ARBA00030571"/>
    </source>
</evidence>
<evidence type="ECO:0000256" key="7">
    <source>
        <dbReference type="ARBA" id="ARBA00007490"/>
    </source>
</evidence>
<evidence type="ECO:0000256" key="11">
    <source>
        <dbReference type="ARBA" id="ARBA00022679"/>
    </source>
</evidence>
<evidence type="ECO:0000313" key="21">
    <source>
        <dbReference type="Proteomes" id="UP000593915"/>
    </source>
</evidence>
<feature type="active site" description="GMP-histidine intermediate" evidence="18">
    <location>
        <position position="47"/>
    </location>
</feature>
<evidence type="ECO:0000256" key="8">
    <source>
        <dbReference type="ARBA" id="ARBA00012016"/>
    </source>
</evidence>
<dbReference type="GO" id="GO:0043752">
    <property type="term" value="F:adenosylcobinamide kinase activity"/>
    <property type="evidence" value="ECO:0007669"/>
    <property type="project" value="UniProtKB-EC"/>
</dbReference>
<accession>A0A7S6WR82</accession>
<keyword evidence="15 19" id="KW-0342">GTP-binding</keyword>
<evidence type="ECO:0000256" key="5">
    <source>
        <dbReference type="ARBA" id="ARBA00004692"/>
    </source>
</evidence>
<evidence type="ECO:0000313" key="20">
    <source>
        <dbReference type="EMBL" id="QOW61825.1"/>
    </source>
</evidence>
<name>A0A7S6WR82_9SPIR</name>
<reference evidence="20 21" key="1">
    <citation type="submission" date="2020-09" db="EMBL/GenBank/DDBJ databases">
        <title>Characterization of Treponema spp. from bovine digital dermatitis in Korea.</title>
        <authorList>
            <person name="Espiritu H.M."/>
            <person name="Cho Y.I."/>
            <person name="Mamuad L."/>
        </authorList>
    </citation>
    <scope>NUCLEOTIDE SEQUENCE [LARGE SCALE GENOMIC DNA]</scope>
    <source>
        <strain evidence="20 21">KS1</strain>
    </source>
</reference>
<evidence type="ECO:0000256" key="6">
    <source>
        <dbReference type="ARBA" id="ARBA00005159"/>
    </source>
</evidence>
<evidence type="ECO:0000256" key="19">
    <source>
        <dbReference type="PIRSR" id="PIRSR006135-2"/>
    </source>
</evidence>
<dbReference type="Gene3D" id="3.40.50.300">
    <property type="entry name" value="P-loop containing nucleotide triphosphate hydrolases"/>
    <property type="match status" value="1"/>
</dbReference>
<evidence type="ECO:0000256" key="13">
    <source>
        <dbReference type="ARBA" id="ARBA00022777"/>
    </source>
</evidence>
<evidence type="ECO:0000256" key="3">
    <source>
        <dbReference type="ARBA" id="ARBA00001522"/>
    </source>
</evidence>
<gene>
    <name evidence="20" type="primary">cobU</name>
    <name evidence="20" type="ORF">IFE08_05540</name>
</gene>
<dbReference type="Proteomes" id="UP000593915">
    <property type="component" value="Chromosome"/>
</dbReference>
<dbReference type="GeneID" id="301090047"/>
<keyword evidence="14" id="KW-0067">ATP-binding</keyword>
<dbReference type="SUPFAM" id="SSF52540">
    <property type="entry name" value="P-loop containing nucleoside triphosphate hydrolases"/>
    <property type="match status" value="1"/>
</dbReference>
<feature type="binding site" evidence="19">
    <location>
        <position position="77"/>
    </location>
    <ligand>
        <name>GTP</name>
        <dbReference type="ChEBI" id="CHEBI:37565"/>
    </ligand>
</feature>
<evidence type="ECO:0000256" key="4">
    <source>
        <dbReference type="ARBA" id="ARBA00003889"/>
    </source>
</evidence>
<keyword evidence="12 19" id="KW-0547">Nucleotide-binding</keyword>
<evidence type="ECO:0000256" key="18">
    <source>
        <dbReference type="PIRSR" id="PIRSR006135-1"/>
    </source>
</evidence>
<dbReference type="Pfam" id="PF02283">
    <property type="entry name" value="CobU"/>
    <property type="match status" value="1"/>
</dbReference>
<comment type="pathway">
    <text evidence="5">Cofactor biosynthesis; adenosylcobalamin biosynthesis; adenosylcobalamin from cob(II)yrinate a,c-diamide: step 6/7.</text>
</comment>
<evidence type="ECO:0000256" key="15">
    <source>
        <dbReference type="ARBA" id="ARBA00023134"/>
    </source>
</evidence>
<protein>
    <recommendedName>
        <fullName evidence="16">Adenosylcobinamide kinase</fullName>
        <ecNumber evidence="8">2.7.1.156</ecNumber>
        <ecNumber evidence="9">2.7.7.62</ecNumber>
    </recommendedName>
    <alternativeName>
        <fullName evidence="17">Adenosylcobinamide-phosphate guanylyltransferase</fullName>
    </alternativeName>
</protein>
<evidence type="ECO:0000256" key="10">
    <source>
        <dbReference type="ARBA" id="ARBA00022573"/>
    </source>
</evidence>
<dbReference type="AlphaFoldDB" id="A0A7S6WR82"/>
<evidence type="ECO:0000256" key="2">
    <source>
        <dbReference type="ARBA" id="ARBA00000711"/>
    </source>
</evidence>
<feature type="binding site" evidence="19">
    <location>
        <begin position="31"/>
        <end position="33"/>
    </location>
    <ligand>
        <name>GTP</name>
        <dbReference type="ChEBI" id="CHEBI:37565"/>
    </ligand>
</feature>
<comment type="function">
    <text evidence="4">Catalyzes ATP-dependent phosphorylation of adenosylcobinamide and addition of GMP to adenosylcobinamide phosphate.</text>
</comment>
<dbReference type="CDD" id="cd00544">
    <property type="entry name" value="CobU"/>
    <property type="match status" value="1"/>
</dbReference>
<dbReference type="RefSeq" id="WP_020965279.1">
    <property type="nucleotide sequence ID" value="NZ_CP061839.1"/>
</dbReference>
<dbReference type="GO" id="GO:0008820">
    <property type="term" value="F:cobinamide phosphate guanylyltransferase activity"/>
    <property type="evidence" value="ECO:0007669"/>
    <property type="project" value="UniProtKB-EC"/>
</dbReference>
<dbReference type="EC" id="2.7.1.156" evidence="8"/>
<evidence type="ECO:0000256" key="14">
    <source>
        <dbReference type="ARBA" id="ARBA00022840"/>
    </source>
</evidence>
<feature type="binding site" evidence="19">
    <location>
        <position position="59"/>
    </location>
    <ligand>
        <name>GTP</name>
        <dbReference type="ChEBI" id="CHEBI:37565"/>
    </ligand>
</feature>
<comment type="catalytic activity">
    <reaction evidence="2">
        <text>adenosylcob(III)inamide phosphate + GTP + H(+) = adenosylcob(III)inamide-GDP + diphosphate</text>
        <dbReference type="Rhea" id="RHEA:22712"/>
        <dbReference type="ChEBI" id="CHEBI:15378"/>
        <dbReference type="ChEBI" id="CHEBI:33019"/>
        <dbReference type="ChEBI" id="CHEBI:37565"/>
        <dbReference type="ChEBI" id="CHEBI:58502"/>
        <dbReference type="ChEBI" id="CHEBI:60487"/>
        <dbReference type="EC" id="2.7.7.62"/>
    </reaction>
</comment>
<dbReference type="EMBL" id="CP061839">
    <property type="protein sequence ID" value="QOW61825.1"/>
    <property type="molecule type" value="Genomic_DNA"/>
</dbReference>
<evidence type="ECO:0000256" key="1">
    <source>
        <dbReference type="ARBA" id="ARBA00000312"/>
    </source>
</evidence>
<dbReference type="PANTHER" id="PTHR34848:SF1">
    <property type="entry name" value="BIFUNCTIONAL ADENOSYLCOBALAMIN BIOSYNTHESIS PROTEIN COBU"/>
    <property type="match status" value="1"/>
</dbReference>
<dbReference type="PIRSF" id="PIRSF006135">
    <property type="entry name" value="CobU"/>
    <property type="match status" value="1"/>
</dbReference>
<dbReference type="NCBIfam" id="NF004469">
    <property type="entry name" value="PRK05800.1"/>
    <property type="match status" value="1"/>
</dbReference>
<keyword evidence="20" id="KW-0548">Nucleotidyltransferase</keyword>
<comment type="catalytic activity">
    <reaction evidence="1">
        <text>adenosylcob(III)inamide + ATP = adenosylcob(III)inamide phosphate + ADP + H(+)</text>
        <dbReference type="Rhea" id="RHEA:15769"/>
        <dbReference type="ChEBI" id="CHEBI:2480"/>
        <dbReference type="ChEBI" id="CHEBI:15378"/>
        <dbReference type="ChEBI" id="CHEBI:30616"/>
        <dbReference type="ChEBI" id="CHEBI:58502"/>
        <dbReference type="ChEBI" id="CHEBI:456216"/>
        <dbReference type="EC" id="2.7.1.156"/>
    </reaction>
</comment>
<evidence type="ECO:0000256" key="12">
    <source>
        <dbReference type="ARBA" id="ARBA00022741"/>
    </source>
</evidence>
<comment type="catalytic activity">
    <reaction evidence="3">
        <text>adenosylcob(III)inamide + GTP = adenosylcob(III)inamide phosphate + GDP + H(+)</text>
        <dbReference type="Rhea" id="RHEA:15765"/>
        <dbReference type="ChEBI" id="CHEBI:2480"/>
        <dbReference type="ChEBI" id="CHEBI:15378"/>
        <dbReference type="ChEBI" id="CHEBI:37565"/>
        <dbReference type="ChEBI" id="CHEBI:58189"/>
        <dbReference type="ChEBI" id="CHEBI:58502"/>
        <dbReference type="EC" id="2.7.1.156"/>
    </reaction>
</comment>
<comment type="pathway">
    <text evidence="6">Cofactor biosynthesis; adenosylcobalamin biosynthesis; adenosylcobalamin from cob(II)yrinate a,c-diamide: step 5/7.</text>
</comment>
<keyword evidence="10" id="KW-0169">Cobalamin biosynthesis</keyword>
<comment type="similarity">
    <text evidence="7">Belongs to the CobU/CobP family.</text>
</comment>
<dbReference type="InterPro" id="IPR027417">
    <property type="entry name" value="P-loop_NTPase"/>
</dbReference>
<organism evidence="20 21">
    <name type="scientific">Treponema pedis</name>
    <dbReference type="NCBI Taxonomy" id="409322"/>
    <lineage>
        <taxon>Bacteria</taxon>
        <taxon>Pseudomonadati</taxon>
        <taxon>Spirochaetota</taxon>
        <taxon>Spirochaetia</taxon>
        <taxon>Spirochaetales</taxon>
        <taxon>Treponemataceae</taxon>
        <taxon>Treponema</taxon>
    </lineage>
</organism>
<dbReference type="GO" id="GO:0005524">
    <property type="term" value="F:ATP binding"/>
    <property type="evidence" value="ECO:0007669"/>
    <property type="project" value="UniProtKB-KW"/>
</dbReference>
<dbReference type="InterPro" id="IPR003203">
    <property type="entry name" value="CobU/CobP"/>
</dbReference>
<evidence type="ECO:0000256" key="16">
    <source>
        <dbReference type="ARBA" id="ARBA00029570"/>
    </source>
</evidence>
<feature type="binding site" evidence="19">
    <location>
        <begin position="7"/>
        <end position="14"/>
    </location>
    <ligand>
        <name>GTP</name>
        <dbReference type="ChEBI" id="CHEBI:37565"/>
    </ligand>
</feature>
<dbReference type="EC" id="2.7.7.62" evidence="9"/>
<sequence>MVILITGGSRSGKSAYAEKLLKNENNAVYIATASITDEEMKERIQKHRLRRNCKWRTYEDYRNLQNAIGNEKFYLLDCVTNLISRILFDGTNGKEKITASDTQNTIDTSLNELNSLIEAIKKINGTLIIVTNEVGSSLVPMNPLSRSFSDAQGTVNAALAEIADKVFLTVCGIPVQIKGETK</sequence>
<proteinExistence type="inferred from homology"/>
<keyword evidence="11 20" id="KW-0808">Transferase</keyword>